<evidence type="ECO:0000256" key="3">
    <source>
        <dbReference type="ARBA" id="ARBA00022553"/>
    </source>
</evidence>
<dbReference type="InterPro" id="IPR036890">
    <property type="entry name" value="HATPase_C_sf"/>
</dbReference>
<protein>
    <recommendedName>
        <fullName evidence="2">histidine kinase</fullName>
        <ecNumber evidence="2">2.7.13.3</ecNumber>
    </recommendedName>
</protein>
<keyword evidence="12" id="KW-1185">Reference proteome</keyword>
<keyword evidence="4" id="KW-0808">Transferase</keyword>
<keyword evidence="9" id="KW-0472">Membrane</keyword>
<feature type="transmembrane region" description="Helical" evidence="9">
    <location>
        <begin position="106"/>
        <end position="125"/>
    </location>
</feature>
<dbReference type="GO" id="GO:0016301">
    <property type="term" value="F:kinase activity"/>
    <property type="evidence" value="ECO:0007669"/>
    <property type="project" value="UniProtKB-KW"/>
</dbReference>
<dbReference type="SUPFAM" id="SSF103473">
    <property type="entry name" value="MFS general substrate transporter"/>
    <property type="match status" value="1"/>
</dbReference>
<accession>A0ABV9SFN8</accession>
<keyword evidence="7" id="KW-0067">ATP-binding</keyword>
<comment type="catalytic activity">
    <reaction evidence="1">
        <text>ATP + protein L-histidine = ADP + protein N-phospho-L-histidine.</text>
        <dbReference type="EC" id="2.7.13.3"/>
    </reaction>
</comment>
<feature type="domain" description="Histidine kinase/HSP90-like ATPase" evidence="10">
    <location>
        <begin position="287"/>
        <end position="378"/>
    </location>
</feature>
<proteinExistence type="predicted"/>
<evidence type="ECO:0000256" key="6">
    <source>
        <dbReference type="ARBA" id="ARBA00022777"/>
    </source>
</evidence>
<dbReference type="InterPro" id="IPR011712">
    <property type="entry name" value="Sig_transdc_His_kin_sub3_dim/P"/>
</dbReference>
<dbReference type="Pfam" id="PF07730">
    <property type="entry name" value="HisKA_3"/>
    <property type="match status" value="1"/>
</dbReference>
<dbReference type="RefSeq" id="WP_378061380.1">
    <property type="nucleotide sequence ID" value="NZ_JBHSIS010000024.1"/>
</dbReference>
<dbReference type="Gene3D" id="1.20.5.1930">
    <property type="match status" value="1"/>
</dbReference>
<keyword evidence="9" id="KW-1133">Transmembrane helix</keyword>
<sequence>MSTYRPFSFRTLHPLGIVVPIAFVQVVFTVGAAYGQEMTDRINALTIALVLASAVALTWRRSHPIWALAAVYVLETAYFALENPFGPIFISLVVALLNATMHGDRVPAWTTGYVGAVVLFAAMLTRADSQFGWGGAGAVFAWVSLVMGVGELVKARRDRAAQAEEARAEQDRRQASEERLKIAREVHDVLAHHVSLINVRSGVALHLIDSRPEQVKEALTAIKQSSKEVLVELRNILGVLRDVDGAAPRHPVASLDQLDRLVERMDTAGLPVTVQVEGEKRPVPKGVDAAALRIVQESLTNTYRHAGPTTATVTLGYRPGELSVRIDDEGRGAADSSTGTGSGLTGMRQRVEALSGTFSAGPRPGGGFRVTATFPTGGEA</sequence>
<feature type="transmembrane region" description="Helical" evidence="9">
    <location>
        <begin position="12"/>
        <end position="35"/>
    </location>
</feature>
<dbReference type="InterPro" id="IPR036259">
    <property type="entry name" value="MFS_trans_sf"/>
</dbReference>
<evidence type="ECO:0000256" key="7">
    <source>
        <dbReference type="ARBA" id="ARBA00022840"/>
    </source>
</evidence>
<evidence type="ECO:0000259" key="10">
    <source>
        <dbReference type="SMART" id="SM00387"/>
    </source>
</evidence>
<evidence type="ECO:0000313" key="12">
    <source>
        <dbReference type="Proteomes" id="UP001595859"/>
    </source>
</evidence>
<dbReference type="Proteomes" id="UP001595859">
    <property type="component" value="Unassembled WGS sequence"/>
</dbReference>
<keyword evidence="5" id="KW-0547">Nucleotide-binding</keyword>
<dbReference type="SUPFAM" id="SSF55874">
    <property type="entry name" value="ATPase domain of HSP90 chaperone/DNA topoisomerase II/histidine kinase"/>
    <property type="match status" value="1"/>
</dbReference>
<feature type="transmembrane region" description="Helical" evidence="9">
    <location>
        <begin position="79"/>
        <end position="99"/>
    </location>
</feature>
<keyword evidence="9" id="KW-0812">Transmembrane</keyword>
<evidence type="ECO:0000256" key="8">
    <source>
        <dbReference type="ARBA" id="ARBA00023012"/>
    </source>
</evidence>
<dbReference type="InterPro" id="IPR003594">
    <property type="entry name" value="HATPase_dom"/>
</dbReference>
<name>A0ABV9SFN8_9PSEU</name>
<keyword evidence="6 11" id="KW-0418">Kinase</keyword>
<evidence type="ECO:0000256" key="2">
    <source>
        <dbReference type="ARBA" id="ARBA00012438"/>
    </source>
</evidence>
<evidence type="ECO:0000256" key="5">
    <source>
        <dbReference type="ARBA" id="ARBA00022741"/>
    </source>
</evidence>
<gene>
    <name evidence="11" type="ORF">ACFPCV_34980</name>
</gene>
<evidence type="ECO:0000313" key="11">
    <source>
        <dbReference type="EMBL" id="MFC4858729.1"/>
    </source>
</evidence>
<dbReference type="PANTHER" id="PTHR24421:SF10">
    <property type="entry name" value="NITRATE_NITRITE SENSOR PROTEIN NARQ"/>
    <property type="match status" value="1"/>
</dbReference>
<dbReference type="EMBL" id="JBHSIS010000024">
    <property type="protein sequence ID" value="MFC4858729.1"/>
    <property type="molecule type" value="Genomic_DNA"/>
</dbReference>
<evidence type="ECO:0000256" key="4">
    <source>
        <dbReference type="ARBA" id="ARBA00022679"/>
    </source>
</evidence>
<dbReference type="InterPro" id="IPR050482">
    <property type="entry name" value="Sensor_HK_TwoCompSys"/>
</dbReference>
<dbReference type="EC" id="2.7.13.3" evidence="2"/>
<keyword evidence="8" id="KW-0902">Two-component regulatory system</keyword>
<dbReference type="PANTHER" id="PTHR24421">
    <property type="entry name" value="NITRATE/NITRITE SENSOR PROTEIN NARX-RELATED"/>
    <property type="match status" value="1"/>
</dbReference>
<dbReference type="SMART" id="SM00387">
    <property type="entry name" value="HATPase_c"/>
    <property type="match status" value="1"/>
</dbReference>
<dbReference type="CDD" id="cd16917">
    <property type="entry name" value="HATPase_UhpB-NarQ-NarX-like"/>
    <property type="match status" value="1"/>
</dbReference>
<evidence type="ECO:0000256" key="9">
    <source>
        <dbReference type="SAM" id="Phobius"/>
    </source>
</evidence>
<feature type="transmembrane region" description="Helical" evidence="9">
    <location>
        <begin position="131"/>
        <end position="153"/>
    </location>
</feature>
<comment type="caution">
    <text evidence="11">The sequence shown here is derived from an EMBL/GenBank/DDBJ whole genome shotgun (WGS) entry which is preliminary data.</text>
</comment>
<keyword evidence="3" id="KW-0597">Phosphoprotein</keyword>
<organism evidence="11 12">
    <name type="scientific">Actinophytocola glycyrrhizae</name>
    <dbReference type="NCBI Taxonomy" id="2044873"/>
    <lineage>
        <taxon>Bacteria</taxon>
        <taxon>Bacillati</taxon>
        <taxon>Actinomycetota</taxon>
        <taxon>Actinomycetes</taxon>
        <taxon>Pseudonocardiales</taxon>
        <taxon>Pseudonocardiaceae</taxon>
    </lineage>
</organism>
<reference evidence="12" key="1">
    <citation type="journal article" date="2019" name="Int. J. Syst. Evol. Microbiol.">
        <title>The Global Catalogue of Microorganisms (GCM) 10K type strain sequencing project: providing services to taxonomists for standard genome sequencing and annotation.</title>
        <authorList>
            <consortium name="The Broad Institute Genomics Platform"/>
            <consortium name="The Broad Institute Genome Sequencing Center for Infectious Disease"/>
            <person name="Wu L."/>
            <person name="Ma J."/>
        </authorList>
    </citation>
    <scope>NUCLEOTIDE SEQUENCE [LARGE SCALE GENOMIC DNA]</scope>
    <source>
        <strain evidence="12">ZS-22-S1</strain>
    </source>
</reference>
<dbReference type="Pfam" id="PF02518">
    <property type="entry name" value="HATPase_c"/>
    <property type="match status" value="1"/>
</dbReference>
<evidence type="ECO:0000256" key="1">
    <source>
        <dbReference type="ARBA" id="ARBA00000085"/>
    </source>
</evidence>
<dbReference type="Gene3D" id="3.30.565.10">
    <property type="entry name" value="Histidine kinase-like ATPase, C-terminal domain"/>
    <property type="match status" value="1"/>
</dbReference>
<feature type="transmembrane region" description="Helical" evidence="9">
    <location>
        <begin position="42"/>
        <end position="59"/>
    </location>
</feature>